<dbReference type="Gene3D" id="3.30.450.20">
    <property type="entry name" value="PAS domain"/>
    <property type="match status" value="2"/>
</dbReference>
<dbReference type="Gene3D" id="6.10.340.10">
    <property type="match status" value="1"/>
</dbReference>
<dbReference type="InterPro" id="IPR036890">
    <property type="entry name" value="HATPase_C_sf"/>
</dbReference>
<dbReference type="PANTHER" id="PTHR43065:SF47">
    <property type="match status" value="1"/>
</dbReference>
<dbReference type="GO" id="GO:0005524">
    <property type="term" value="F:ATP binding"/>
    <property type="evidence" value="ECO:0007669"/>
    <property type="project" value="UniProtKB-KW"/>
</dbReference>
<evidence type="ECO:0000256" key="5">
    <source>
        <dbReference type="ARBA" id="ARBA00022679"/>
    </source>
</evidence>
<evidence type="ECO:0000256" key="6">
    <source>
        <dbReference type="ARBA" id="ARBA00022777"/>
    </source>
</evidence>
<dbReference type="CDD" id="cd12913">
    <property type="entry name" value="PDC1_MCP_like"/>
    <property type="match status" value="1"/>
</dbReference>
<dbReference type="InterPro" id="IPR004358">
    <property type="entry name" value="Sig_transdc_His_kin-like_C"/>
</dbReference>
<keyword evidence="4" id="KW-0597">Phosphoprotein</keyword>
<proteinExistence type="predicted"/>
<feature type="domain" description="Histidine kinase" evidence="9">
    <location>
        <begin position="470"/>
        <end position="702"/>
    </location>
</feature>
<feature type="domain" description="HAMP" evidence="10">
    <location>
        <begin position="346"/>
        <end position="400"/>
    </location>
</feature>
<keyword evidence="5" id="KW-0808">Transferase</keyword>
<feature type="transmembrane region" description="Helical" evidence="8">
    <location>
        <begin position="326"/>
        <end position="345"/>
    </location>
</feature>
<dbReference type="InterPro" id="IPR036097">
    <property type="entry name" value="HisK_dim/P_sf"/>
</dbReference>
<protein>
    <recommendedName>
        <fullName evidence="3">histidine kinase</fullName>
        <ecNumber evidence="3">2.7.13.3</ecNumber>
    </recommendedName>
</protein>
<reference evidence="11" key="1">
    <citation type="submission" date="2024-07" db="EMBL/GenBank/DDBJ databases">
        <authorList>
            <person name="Jiang Y."/>
            <person name="Qin Q."/>
        </authorList>
    </citation>
    <scope>NUCLEOTIDE SEQUENCE</scope>
    <source>
        <strain evidence="11">SD03</strain>
    </source>
</reference>
<dbReference type="Gene3D" id="3.30.565.10">
    <property type="entry name" value="Histidine kinase-like ATPase, C-terminal domain"/>
    <property type="match status" value="1"/>
</dbReference>
<evidence type="ECO:0000313" key="11">
    <source>
        <dbReference type="EMBL" id="XDH89299.1"/>
    </source>
</evidence>
<dbReference type="SMART" id="SM00304">
    <property type="entry name" value="HAMP"/>
    <property type="match status" value="1"/>
</dbReference>
<dbReference type="InterPro" id="IPR003594">
    <property type="entry name" value="HATPase_dom"/>
</dbReference>
<evidence type="ECO:0000256" key="1">
    <source>
        <dbReference type="ARBA" id="ARBA00000085"/>
    </source>
</evidence>
<dbReference type="EMBL" id="CP162515">
    <property type="protein sequence ID" value="XDH89299.1"/>
    <property type="molecule type" value="Genomic_DNA"/>
</dbReference>
<dbReference type="PANTHER" id="PTHR43065">
    <property type="entry name" value="SENSOR HISTIDINE KINASE"/>
    <property type="match status" value="1"/>
</dbReference>
<dbReference type="SUPFAM" id="SSF47384">
    <property type="entry name" value="Homodimeric domain of signal transducing histidine kinase"/>
    <property type="match status" value="1"/>
</dbReference>
<sequence length="704" mass="78540">MRLPLIHSLQGKMLLYLALPVMLIIASILSYWYSTSLNQAVIQAKLNLSQTADTIAAKVNEETQLAVRTTEIMALAQQNGLFGDREASINFVRAVLKMNPSFVGASFGYEPNADNQDQAYINAPPLKEGVYVDQTGRFLPYWHRDFNDSERLLLEPLVDMESSLYYEGVRQQFLRDGNTETMITEPYVYEGRMLVEQSSPIIINGEFVGMASVDRALADITEFLQTIKQQLKIDVLLLSQRDNVIATTLNHSGLKTKAILDTDYASIAKQLKSQGQAREILSANDPFDSGIFYFDKAKVATGHWTVIVRRSETDIIGPIQAQFSPLLAAAFASVLLVFLLFWYFINRTTKRINIAIKSVEQLANGDLSIHVQKYMTQKDELGTMFRSFERLIKASKDIDQVCSAIAAGDFSQTVSKRSPYDSLSDSINLMSSKRHEAEQALLEQTIELRRTQQELVEAEKMSSLGSLVSGVAHEVNTPLGVCVTATSHLREMLIETKNKVASGTLSKTEFSEFISEVDLSCDILLKNMQRAADLISSFKRVAVDQTTEELRNLYVSSYFNEVLKSLYHTLKATPVDITISATEPEPEVYSDPGALAQIFTNLVMNSIIHGFQNGSKKGQISVHIEYSDSVCIHYQDSGQGMTDEVQKKVFDPFYTTNRAGGGSGLGMNIVYNLVVHRLKGQIAVKQKESTGVYFFIQFPVTPPN</sequence>
<dbReference type="SUPFAM" id="SSF55874">
    <property type="entry name" value="ATPase domain of HSP90 chaperone/DNA topoisomerase II/histidine kinase"/>
    <property type="match status" value="1"/>
</dbReference>
<evidence type="ECO:0000256" key="4">
    <source>
        <dbReference type="ARBA" id="ARBA00022553"/>
    </source>
</evidence>
<feature type="coiled-coil region" evidence="7">
    <location>
        <begin position="434"/>
        <end position="461"/>
    </location>
</feature>
<keyword evidence="6" id="KW-0418">Kinase</keyword>
<organism evidence="11">
    <name type="scientific">Pseudoalteromonas sp. SD03</name>
    <dbReference type="NCBI Taxonomy" id="3231719"/>
    <lineage>
        <taxon>Bacteria</taxon>
        <taxon>Pseudomonadati</taxon>
        <taxon>Pseudomonadota</taxon>
        <taxon>Gammaproteobacteria</taxon>
        <taxon>Alteromonadales</taxon>
        <taxon>Pseudoalteromonadaceae</taxon>
        <taxon>Pseudoalteromonas</taxon>
    </lineage>
</organism>
<dbReference type="PROSITE" id="PS50109">
    <property type="entry name" value="HIS_KIN"/>
    <property type="match status" value="1"/>
</dbReference>
<gene>
    <name evidence="11" type="ORF">ABZP26_18675</name>
</gene>
<keyword evidence="8" id="KW-0472">Membrane</keyword>
<evidence type="ECO:0000259" key="9">
    <source>
        <dbReference type="PROSITE" id="PS50109"/>
    </source>
</evidence>
<dbReference type="SUPFAM" id="SSF158472">
    <property type="entry name" value="HAMP domain-like"/>
    <property type="match status" value="1"/>
</dbReference>
<keyword evidence="7" id="KW-0175">Coiled coil</keyword>
<dbReference type="CDD" id="cd06225">
    <property type="entry name" value="HAMP"/>
    <property type="match status" value="1"/>
</dbReference>
<dbReference type="PRINTS" id="PR00344">
    <property type="entry name" value="BCTRLSENSOR"/>
</dbReference>
<evidence type="ECO:0000256" key="7">
    <source>
        <dbReference type="SAM" id="Coils"/>
    </source>
</evidence>
<dbReference type="Gene3D" id="1.10.287.130">
    <property type="match status" value="1"/>
</dbReference>
<dbReference type="SMART" id="SM00387">
    <property type="entry name" value="HATPase_c"/>
    <property type="match status" value="1"/>
</dbReference>
<dbReference type="RefSeq" id="WP_249362430.1">
    <property type="nucleotide sequence ID" value="NZ_CP162515.1"/>
</dbReference>
<dbReference type="EC" id="2.7.13.3" evidence="3"/>
<evidence type="ECO:0000256" key="2">
    <source>
        <dbReference type="ARBA" id="ARBA00004370"/>
    </source>
</evidence>
<keyword evidence="11" id="KW-0547">Nucleotide-binding</keyword>
<dbReference type="PROSITE" id="PS50885">
    <property type="entry name" value="HAMP"/>
    <property type="match status" value="1"/>
</dbReference>
<evidence type="ECO:0000256" key="3">
    <source>
        <dbReference type="ARBA" id="ARBA00012438"/>
    </source>
</evidence>
<dbReference type="InterPro" id="IPR003660">
    <property type="entry name" value="HAMP_dom"/>
</dbReference>
<dbReference type="AlphaFoldDB" id="A0AB39AUX3"/>
<dbReference type="InterPro" id="IPR005467">
    <property type="entry name" value="His_kinase_dom"/>
</dbReference>
<feature type="transmembrane region" description="Helical" evidence="8">
    <location>
        <begin position="12"/>
        <end position="33"/>
    </location>
</feature>
<evidence type="ECO:0000256" key="8">
    <source>
        <dbReference type="SAM" id="Phobius"/>
    </source>
</evidence>
<dbReference type="Pfam" id="PF00672">
    <property type="entry name" value="HAMP"/>
    <property type="match status" value="1"/>
</dbReference>
<accession>A0AB39AUX3</accession>
<dbReference type="GO" id="GO:0016020">
    <property type="term" value="C:membrane"/>
    <property type="evidence" value="ECO:0007669"/>
    <property type="project" value="UniProtKB-SubCell"/>
</dbReference>
<keyword evidence="8" id="KW-1133">Transmembrane helix</keyword>
<keyword evidence="8" id="KW-0812">Transmembrane</keyword>
<keyword evidence="11" id="KW-0067">ATP-binding</keyword>
<comment type="subcellular location">
    <subcellularLocation>
        <location evidence="2">Membrane</location>
    </subcellularLocation>
</comment>
<dbReference type="GO" id="GO:0000155">
    <property type="term" value="F:phosphorelay sensor kinase activity"/>
    <property type="evidence" value="ECO:0007669"/>
    <property type="project" value="InterPro"/>
</dbReference>
<name>A0AB39AUX3_9GAMM</name>
<dbReference type="Pfam" id="PF02518">
    <property type="entry name" value="HATPase_c"/>
    <property type="match status" value="1"/>
</dbReference>
<comment type="catalytic activity">
    <reaction evidence="1">
        <text>ATP + protein L-histidine = ADP + protein N-phospho-L-histidine.</text>
        <dbReference type="EC" id="2.7.13.3"/>
    </reaction>
</comment>
<evidence type="ECO:0000259" key="10">
    <source>
        <dbReference type="PROSITE" id="PS50885"/>
    </source>
</evidence>